<comment type="similarity">
    <text evidence="1 4">Belongs to the polyphosphate kinase 2 (PPK2) family. Class I subfamily.</text>
</comment>
<dbReference type="NCBIfam" id="TIGR03707">
    <property type="entry name" value="PPK2_P_aer"/>
    <property type="match status" value="1"/>
</dbReference>
<reference evidence="7 8" key="2">
    <citation type="submission" date="2018-11" db="EMBL/GenBank/DDBJ databases">
        <title>Genomic Encyclopedia of Type Strains, Phase IV (KMG-IV): sequencing the most valuable type-strain genomes for metagenomic binning, comparative biology and taxonomic classification.</title>
        <authorList>
            <person name="Goeker M."/>
        </authorList>
    </citation>
    <scope>NUCLEOTIDE SEQUENCE [LARGE SCALE GENOMIC DNA]</scope>
    <source>
        <strain evidence="7 8">DSM 27783</strain>
    </source>
</reference>
<evidence type="ECO:0000313" key="9">
    <source>
        <dbReference type="Proteomes" id="UP000298805"/>
    </source>
</evidence>
<name>A0AAJ4RCK3_9BACT</name>
<dbReference type="AlphaFoldDB" id="A0AAJ4RCK3"/>
<sequence>MKTKLPEYTLPKEKVFKSNGKLKRKFYEKELLKLQVELVKLQAWIVNNKKRMLVTFDGVDTAGKDGTIKRILEHLNPRVARSVALPKPSDREKTEWYFQRYVPHFPAGGEMVYFNRSWYNRATVERVFNFCTHEEYLRFIRQVPKFEDLIVDEGIYFIKFWLQISKKEMKKRLKARENDPLKNWKLSSLDWESYKHYEDYQKYKQEMFDLSATPYAPWVEVDANDKKRARINVIRYILSKFDYPDKEYFYEADPNIVKVITNAG</sequence>
<dbReference type="GO" id="GO:0008976">
    <property type="term" value="F:polyphosphate kinase activity"/>
    <property type="evidence" value="ECO:0007669"/>
    <property type="project" value="UniProtKB-UniRule"/>
</dbReference>
<reference evidence="9" key="1">
    <citation type="submission" date="2018-03" db="EMBL/GenBank/DDBJ databases">
        <title>A comparative analysis of the Nautiliaceae.</title>
        <authorList>
            <person name="Grosche A."/>
            <person name="Smedile F."/>
            <person name="Vetriani C."/>
        </authorList>
    </citation>
    <scope>NUCLEOTIDE SEQUENCE [LARGE SCALE GENOMIC DNA]</scope>
    <source>
        <strain evidence="9">TB6</strain>
    </source>
</reference>
<dbReference type="EC" id="2.7.4.-" evidence="4"/>
<comment type="subunit">
    <text evidence="4">Homotetramer.</text>
</comment>
<dbReference type="EMBL" id="RJVK01000002">
    <property type="protein sequence ID" value="ROR39788.1"/>
    <property type="molecule type" value="Genomic_DNA"/>
</dbReference>
<comment type="function">
    <text evidence="4">Uses inorganic polyphosphate (polyP) as a donor to convert GDP to GTP or ADP to ATP.</text>
</comment>
<dbReference type="Proteomes" id="UP000272781">
    <property type="component" value="Unassembled WGS sequence"/>
</dbReference>
<dbReference type="Gene3D" id="3.40.50.300">
    <property type="entry name" value="P-loop containing nucleotide triphosphate hydrolases"/>
    <property type="match status" value="1"/>
</dbReference>
<dbReference type="InterPro" id="IPR022488">
    <property type="entry name" value="PPK2-related"/>
</dbReference>
<organism evidence="7 8">
    <name type="scientific">Caminibacter pacificus</name>
    <dbReference type="NCBI Taxonomy" id="1424653"/>
    <lineage>
        <taxon>Bacteria</taxon>
        <taxon>Pseudomonadati</taxon>
        <taxon>Campylobacterota</taxon>
        <taxon>Epsilonproteobacteria</taxon>
        <taxon>Nautiliales</taxon>
        <taxon>Nautiliaceae</taxon>
        <taxon>Caminibacter</taxon>
    </lineage>
</organism>
<keyword evidence="2 4" id="KW-0808">Transferase</keyword>
<evidence type="ECO:0000256" key="2">
    <source>
        <dbReference type="ARBA" id="ARBA00022679"/>
    </source>
</evidence>
<dbReference type="Proteomes" id="UP000298805">
    <property type="component" value="Chromosome"/>
</dbReference>
<evidence type="ECO:0000313" key="8">
    <source>
        <dbReference type="Proteomes" id="UP000272781"/>
    </source>
</evidence>
<gene>
    <name evidence="6" type="primary">ppk2</name>
    <name evidence="6" type="ORF">C6V80_03305</name>
    <name evidence="7" type="ORF">EDC58_0763</name>
</gene>
<dbReference type="PIRSF" id="PIRSF028756">
    <property type="entry name" value="PPK2_prd"/>
    <property type="match status" value="1"/>
</dbReference>
<dbReference type="PANTHER" id="PTHR34383:SF1">
    <property type="entry name" value="ADP-POLYPHOSPHATE PHOSPHOTRANSFERASE"/>
    <property type="match status" value="1"/>
</dbReference>
<dbReference type="GO" id="GO:0006793">
    <property type="term" value="P:phosphorus metabolic process"/>
    <property type="evidence" value="ECO:0007669"/>
    <property type="project" value="InterPro"/>
</dbReference>
<proteinExistence type="inferred from homology"/>
<evidence type="ECO:0000259" key="5">
    <source>
        <dbReference type="Pfam" id="PF03976"/>
    </source>
</evidence>
<dbReference type="RefSeq" id="WP_123352182.1">
    <property type="nucleotide sequence ID" value="NZ_CP027432.2"/>
</dbReference>
<accession>A0AAJ4RCK3</accession>
<dbReference type="SUPFAM" id="SSF52540">
    <property type="entry name" value="P-loop containing nucleoside triphosphate hydrolases"/>
    <property type="match status" value="1"/>
</dbReference>
<dbReference type="Pfam" id="PF03976">
    <property type="entry name" value="PPK2"/>
    <property type="match status" value="1"/>
</dbReference>
<reference evidence="6" key="3">
    <citation type="submission" date="2019-06" db="EMBL/GenBank/DDBJ databases">
        <title>A comparative analysis of the Nautiliaceae.</title>
        <authorList>
            <person name="Grosche A."/>
            <person name="Smedile F."/>
            <person name="Vetriani C."/>
        </authorList>
    </citation>
    <scope>NUCLEOTIDE SEQUENCE</scope>
    <source>
        <strain evidence="6">TB6</strain>
    </source>
</reference>
<evidence type="ECO:0000256" key="3">
    <source>
        <dbReference type="ARBA" id="ARBA00022777"/>
    </source>
</evidence>
<dbReference type="PANTHER" id="PTHR34383">
    <property type="entry name" value="POLYPHOSPHATE:AMP PHOSPHOTRANSFERASE-RELATED"/>
    <property type="match status" value="1"/>
</dbReference>
<dbReference type="InterPro" id="IPR016898">
    <property type="entry name" value="Polyphosphate_phosphotransfera"/>
</dbReference>
<dbReference type="EMBL" id="CP027432">
    <property type="protein sequence ID" value="QCI28024.1"/>
    <property type="molecule type" value="Genomic_DNA"/>
</dbReference>
<evidence type="ECO:0000313" key="6">
    <source>
        <dbReference type="EMBL" id="QCI28024.1"/>
    </source>
</evidence>
<evidence type="ECO:0000313" key="7">
    <source>
        <dbReference type="EMBL" id="ROR39788.1"/>
    </source>
</evidence>
<keyword evidence="3 4" id="KW-0418">Kinase</keyword>
<keyword evidence="9" id="KW-1185">Reference proteome</keyword>
<evidence type="ECO:0000256" key="1">
    <source>
        <dbReference type="ARBA" id="ARBA00009924"/>
    </source>
</evidence>
<dbReference type="InterPro" id="IPR027417">
    <property type="entry name" value="P-loop_NTPase"/>
</dbReference>
<evidence type="ECO:0000256" key="4">
    <source>
        <dbReference type="RuleBase" id="RU369062"/>
    </source>
</evidence>
<dbReference type="InterPro" id="IPR022486">
    <property type="entry name" value="PPK2_PA0141"/>
</dbReference>
<protein>
    <recommendedName>
        <fullName evidence="4">ADP/GDP-polyphosphate phosphotransferase</fullName>
        <ecNumber evidence="4">2.7.4.-</ecNumber>
    </recommendedName>
    <alternativeName>
        <fullName evidence="4">Polyphosphate kinase PPK2</fullName>
    </alternativeName>
</protein>
<feature type="domain" description="Polyphosphate kinase-2-related" evidence="5">
    <location>
        <begin position="22"/>
        <end position="247"/>
    </location>
</feature>